<evidence type="ECO:0000256" key="1">
    <source>
        <dbReference type="SAM" id="MobiDB-lite"/>
    </source>
</evidence>
<sequence length="60" mass="7055">MLAKLAKQYKEKGKKRHHLQPIGKNTGKTAKDRRIRKYNLGDKKRLPCVPKWQADIEREG</sequence>
<proteinExistence type="predicted"/>
<dbReference type="Proteomes" id="UP001161497">
    <property type="component" value="Chromosome"/>
</dbReference>
<gene>
    <name evidence="2" type="ORF">MFUM_0587</name>
</gene>
<reference evidence="2" key="1">
    <citation type="submission" date="2023-03" db="EMBL/GenBank/DDBJ databases">
        <authorList>
            <person name="Cremers G."/>
            <person name="Picone N."/>
        </authorList>
    </citation>
    <scope>NUCLEOTIDE SEQUENCE</scope>
    <source>
        <strain evidence="2">Sample_alias</strain>
    </source>
</reference>
<protein>
    <submittedName>
        <fullName evidence="2">Uncharacterized protein</fullName>
    </submittedName>
</protein>
<evidence type="ECO:0000313" key="2">
    <source>
        <dbReference type="EMBL" id="CAI9084969.1"/>
    </source>
</evidence>
<name>A0ABM9IBM6_9BACT</name>
<dbReference type="EMBL" id="OX458932">
    <property type="protein sequence ID" value="CAI9084969.1"/>
    <property type="molecule type" value="Genomic_DNA"/>
</dbReference>
<keyword evidence="3" id="KW-1185">Reference proteome</keyword>
<organism evidence="2 3">
    <name type="scientific">Candidatus Methylacidiphilum fumarolicum</name>
    <dbReference type="NCBI Taxonomy" id="591154"/>
    <lineage>
        <taxon>Bacteria</taxon>
        <taxon>Pseudomonadati</taxon>
        <taxon>Verrucomicrobiota</taxon>
        <taxon>Methylacidiphilae</taxon>
        <taxon>Methylacidiphilales</taxon>
        <taxon>Methylacidiphilaceae</taxon>
        <taxon>Methylacidiphilum (ex Ratnadevi et al. 2023)</taxon>
    </lineage>
</organism>
<feature type="region of interest" description="Disordered" evidence="1">
    <location>
        <begin position="1"/>
        <end position="35"/>
    </location>
</feature>
<accession>A0ABM9IBM6</accession>
<evidence type="ECO:0000313" key="3">
    <source>
        <dbReference type="Proteomes" id="UP001161497"/>
    </source>
</evidence>
<dbReference type="RefSeq" id="WP_009061184.1">
    <property type="nucleotide sequence ID" value="NZ_OX458932.1"/>
</dbReference>